<proteinExistence type="inferred from homology"/>
<feature type="region of interest" description="Disordered" evidence="11">
    <location>
        <begin position="1"/>
        <end position="20"/>
    </location>
</feature>
<keyword evidence="13" id="KW-1185">Reference proteome</keyword>
<dbReference type="GO" id="GO:0005743">
    <property type="term" value="C:mitochondrial inner membrane"/>
    <property type="evidence" value="ECO:0007669"/>
    <property type="project" value="UniProtKB-SubCell"/>
</dbReference>
<dbReference type="OrthoDB" id="4867283at2759"/>
<evidence type="ECO:0000313" key="12">
    <source>
        <dbReference type="EMBL" id="OAA62982.1"/>
    </source>
</evidence>
<dbReference type="GO" id="GO:0015218">
    <property type="term" value="F:pyrimidine nucleotide transmembrane transporter activity"/>
    <property type="evidence" value="ECO:0007669"/>
    <property type="project" value="InterPro"/>
</dbReference>
<evidence type="ECO:0000256" key="3">
    <source>
        <dbReference type="ARBA" id="ARBA00022692"/>
    </source>
</evidence>
<dbReference type="InterPro" id="IPR023395">
    <property type="entry name" value="MCP_dom_sf"/>
</dbReference>
<reference evidence="12 13" key="1">
    <citation type="journal article" date="2016" name="Genome Biol. Evol.">
        <title>Divergent and convergent evolution of fungal pathogenicity.</title>
        <authorList>
            <person name="Shang Y."/>
            <person name="Xiao G."/>
            <person name="Zheng P."/>
            <person name="Cen K."/>
            <person name="Zhan S."/>
            <person name="Wang C."/>
        </authorList>
    </citation>
    <scope>NUCLEOTIDE SEQUENCE [LARGE SCALE GENOMIC DNA]</scope>
    <source>
        <strain evidence="12 13">ARSEF 2679</strain>
    </source>
</reference>
<comment type="similarity">
    <text evidence="10">Belongs to the mitochondrial carrier (TC 2.A.29) family.</text>
</comment>
<comment type="caution">
    <text evidence="12">The sequence shown here is derived from an EMBL/GenBank/DDBJ whole genome shotgun (WGS) entry which is preliminary data.</text>
</comment>
<evidence type="ECO:0000256" key="5">
    <source>
        <dbReference type="ARBA" id="ARBA00022792"/>
    </source>
</evidence>
<dbReference type="AlphaFoldDB" id="A0A162J2U0"/>
<keyword evidence="5" id="KW-0999">Mitochondrion inner membrane</keyword>
<dbReference type="InterPro" id="IPR018108">
    <property type="entry name" value="MCP_transmembrane"/>
</dbReference>
<keyword evidence="8 9" id="KW-0472">Membrane</keyword>
<evidence type="ECO:0000256" key="8">
    <source>
        <dbReference type="ARBA" id="ARBA00023136"/>
    </source>
</evidence>
<evidence type="ECO:0000313" key="13">
    <source>
        <dbReference type="Proteomes" id="UP000076744"/>
    </source>
</evidence>
<protein>
    <submittedName>
        <fullName evidence="12">Mitochondrial substrate carrier</fullName>
    </submittedName>
</protein>
<dbReference type="Gene3D" id="1.50.40.10">
    <property type="entry name" value="Mitochondrial carrier domain"/>
    <property type="match status" value="2"/>
</dbReference>
<evidence type="ECO:0000256" key="9">
    <source>
        <dbReference type="PROSITE-ProRule" id="PRU00282"/>
    </source>
</evidence>
<name>A0A162J2U0_CORFA</name>
<evidence type="ECO:0000256" key="2">
    <source>
        <dbReference type="ARBA" id="ARBA00022448"/>
    </source>
</evidence>
<keyword evidence="2 10" id="KW-0813">Transport</keyword>
<evidence type="ECO:0000256" key="7">
    <source>
        <dbReference type="ARBA" id="ARBA00023128"/>
    </source>
</evidence>
<keyword evidence="7" id="KW-0496">Mitochondrion</keyword>
<feature type="repeat" description="Solcar" evidence="9">
    <location>
        <begin position="134"/>
        <end position="217"/>
    </location>
</feature>
<dbReference type="PANTHER" id="PTHR45829">
    <property type="entry name" value="MITOCHONDRIAL CARRIER PROTEIN RIM2"/>
    <property type="match status" value="1"/>
</dbReference>
<gene>
    <name evidence="12" type="ORF">ISF_04858</name>
</gene>
<dbReference type="PROSITE" id="PS50920">
    <property type="entry name" value="SOLCAR"/>
    <property type="match status" value="2"/>
</dbReference>
<dbReference type="EMBL" id="AZHB01000011">
    <property type="protein sequence ID" value="OAA62982.1"/>
    <property type="molecule type" value="Genomic_DNA"/>
</dbReference>
<dbReference type="Proteomes" id="UP000076744">
    <property type="component" value="Unassembled WGS sequence"/>
</dbReference>
<dbReference type="RefSeq" id="XP_018704189.1">
    <property type="nucleotide sequence ID" value="XM_018848463.1"/>
</dbReference>
<evidence type="ECO:0000256" key="4">
    <source>
        <dbReference type="ARBA" id="ARBA00022737"/>
    </source>
</evidence>
<feature type="repeat" description="Solcar" evidence="9">
    <location>
        <begin position="24"/>
        <end position="124"/>
    </location>
</feature>
<evidence type="ECO:0000256" key="1">
    <source>
        <dbReference type="ARBA" id="ARBA00004448"/>
    </source>
</evidence>
<keyword evidence="4" id="KW-0677">Repeat</keyword>
<dbReference type="InterPro" id="IPR049562">
    <property type="entry name" value="SLC25A33/36-like"/>
</dbReference>
<comment type="subcellular location">
    <subcellularLocation>
        <location evidence="1">Mitochondrion inner membrane</location>
        <topology evidence="1">Multi-pass membrane protein</topology>
    </subcellularLocation>
</comment>
<keyword evidence="3 9" id="KW-0812">Transmembrane</keyword>
<dbReference type="Pfam" id="PF00153">
    <property type="entry name" value="Mito_carr"/>
    <property type="match status" value="2"/>
</dbReference>
<sequence>MAFDVQQRQPQPPATGNNVISHDVPPWVHFAAGASGGLINATITSPLDVLRTRMQSDLYPTPSSRPPPHTPLILRPVYDTFAAIGAMRRAEGLRGLFRGLMPSLAGVVPAQAVKFYVYGNCKRFGTRLLGRAEGDVLVHAQAAVAAGLATATATNPIWLIKTRLQLDDRRYGGVLDCVRQVLRREGVAGMYKGLSASYLGALETVVHLVLYERLKTALRGEESGGELAHWAGTAGAAGGAKVVAVLIAYPHEVCKEIGRGGCDPHTIASSTDGERW</sequence>
<evidence type="ECO:0000256" key="11">
    <source>
        <dbReference type="SAM" id="MobiDB-lite"/>
    </source>
</evidence>
<evidence type="ECO:0000256" key="6">
    <source>
        <dbReference type="ARBA" id="ARBA00022989"/>
    </source>
</evidence>
<dbReference type="SUPFAM" id="SSF103506">
    <property type="entry name" value="Mitochondrial carrier"/>
    <property type="match status" value="1"/>
</dbReference>
<evidence type="ECO:0000256" key="10">
    <source>
        <dbReference type="RuleBase" id="RU000488"/>
    </source>
</evidence>
<organism evidence="12 13">
    <name type="scientific">Cordyceps fumosorosea (strain ARSEF 2679)</name>
    <name type="common">Isaria fumosorosea</name>
    <dbReference type="NCBI Taxonomy" id="1081104"/>
    <lineage>
        <taxon>Eukaryota</taxon>
        <taxon>Fungi</taxon>
        <taxon>Dikarya</taxon>
        <taxon>Ascomycota</taxon>
        <taxon>Pezizomycotina</taxon>
        <taxon>Sordariomycetes</taxon>
        <taxon>Hypocreomycetidae</taxon>
        <taxon>Hypocreales</taxon>
        <taxon>Cordycipitaceae</taxon>
        <taxon>Cordyceps</taxon>
    </lineage>
</organism>
<dbReference type="GO" id="GO:1990519">
    <property type="term" value="P:pyrimidine nucleotide import into mitochondrion"/>
    <property type="evidence" value="ECO:0007669"/>
    <property type="project" value="TreeGrafter"/>
</dbReference>
<dbReference type="PANTHER" id="PTHR45829:SF4">
    <property type="entry name" value="MITOCHONDRIAL CARRIER PROTEIN RIM2"/>
    <property type="match status" value="1"/>
</dbReference>
<dbReference type="STRING" id="1081104.A0A162J2U0"/>
<accession>A0A162J2U0</accession>
<dbReference type="GeneID" id="30021150"/>
<keyword evidence="6" id="KW-1133">Transmembrane helix</keyword>